<protein>
    <submittedName>
        <fullName evidence="1">50S ribosomal protein L31 domain protein</fullName>
    </submittedName>
</protein>
<reference evidence="1 2" key="1">
    <citation type="submission" date="2013-08" db="EMBL/GenBank/DDBJ databases">
        <authorList>
            <person name="Weinstock G."/>
            <person name="Sodergren E."/>
            <person name="Wylie T."/>
            <person name="Fulton L."/>
            <person name="Fulton R."/>
            <person name="Fronick C."/>
            <person name="O'Laughlin M."/>
            <person name="Godfrey J."/>
            <person name="Miner T."/>
            <person name="Herter B."/>
            <person name="Appelbaum E."/>
            <person name="Cordes M."/>
            <person name="Lek S."/>
            <person name="Wollam A."/>
            <person name="Pepin K.H."/>
            <person name="Palsikar V.B."/>
            <person name="Mitreva M."/>
            <person name="Wilson R.K."/>
        </authorList>
    </citation>
    <scope>NUCLEOTIDE SEQUENCE [LARGE SCALE GENOMIC DNA]</scope>
    <source>
        <strain evidence="1 2">ATCC 15930</strain>
    </source>
</reference>
<evidence type="ECO:0000313" key="1">
    <source>
        <dbReference type="EMBL" id="KDR52465.1"/>
    </source>
</evidence>
<accession>A0A069QI37</accession>
<dbReference type="GO" id="GO:0005840">
    <property type="term" value="C:ribosome"/>
    <property type="evidence" value="ECO:0007669"/>
    <property type="project" value="UniProtKB-KW"/>
</dbReference>
<evidence type="ECO:0000313" key="2">
    <source>
        <dbReference type="Proteomes" id="UP000027442"/>
    </source>
</evidence>
<keyword evidence="1" id="KW-0687">Ribonucleoprotein</keyword>
<dbReference type="PATRIC" id="fig|1122985.7.peg.1543"/>
<dbReference type="HOGENOM" id="CLU_3220141_0_0_10"/>
<dbReference type="EMBL" id="JNGW01000063">
    <property type="protein sequence ID" value="KDR52465.1"/>
    <property type="molecule type" value="Genomic_DNA"/>
</dbReference>
<dbReference type="Proteomes" id="UP000027442">
    <property type="component" value="Unassembled WGS sequence"/>
</dbReference>
<comment type="caution">
    <text evidence="1">The sequence shown here is derived from an EMBL/GenBank/DDBJ whole genome shotgun (WGS) entry which is preliminary data.</text>
</comment>
<dbReference type="AlphaFoldDB" id="A0A069QI37"/>
<keyword evidence="2" id="KW-1185">Reference proteome</keyword>
<organism evidence="1 2">
    <name type="scientific">Hoylesella loescheii DSM 19665 = JCM 12249 = ATCC 15930</name>
    <dbReference type="NCBI Taxonomy" id="1122985"/>
    <lineage>
        <taxon>Bacteria</taxon>
        <taxon>Pseudomonadati</taxon>
        <taxon>Bacteroidota</taxon>
        <taxon>Bacteroidia</taxon>
        <taxon>Bacteroidales</taxon>
        <taxon>Prevotellaceae</taxon>
        <taxon>Hoylesella</taxon>
    </lineage>
</organism>
<gene>
    <name evidence="1" type="ORF">HMPREF1991_01485</name>
</gene>
<proteinExistence type="predicted"/>
<keyword evidence="1" id="KW-0689">Ribosomal protein</keyword>
<name>A0A069QI37_HOYLO</name>
<sequence length="44" mass="5020">MHGSAKKLWGICNKLSFFSLFLQNKTQKGIWSKTEKQAVRGKGH</sequence>